<organism evidence="1 2">
    <name type="scientific">Croceicoccus marinus</name>
    <dbReference type="NCBI Taxonomy" id="450378"/>
    <lineage>
        <taxon>Bacteria</taxon>
        <taxon>Pseudomonadati</taxon>
        <taxon>Pseudomonadota</taxon>
        <taxon>Alphaproteobacteria</taxon>
        <taxon>Sphingomonadales</taxon>
        <taxon>Erythrobacteraceae</taxon>
        <taxon>Croceicoccus</taxon>
    </lineage>
</organism>
<sequence length="82" mass="8827">MHEVTEAEAAIIETTRRLTRKLMAQVTTRGVTPADATIGLAYALHDAATELTGDPISAVEWMRTAADLMDRQMMGGGNGRPN</sequence>
<evidence type="ECO:0000313" key="2">
    <source>
        <dbReference type="Proteomes" id="UP000515297"/>
    </source>
</evidence>
<proteinExistence type="predicted"/>
<reference evidence="1 2" key="1">
    <citation type="submission" date="2020-08" db="EMBL/GenBank/DDBJ databases">
        <authorList>
            <person name="Liu G."/>
            <person name="Sun C."/>
        </authorList>
    </citation>
    <scope>NUCLEOTIDE SEQUENCE [LARGE SCALE GENOMIC DNA]</scope>
    <source>
        <strain evidence="1 2">OT19</strain>
    </source>
</reference>
<gene>
    <name evidence="1" type="ORF">H4O24_01520</name>
</gene>
<dbReference type="AlphaFoldDB" id="A0A7G6VUK1"/>
<dbReference type="EMBL" id="CP060052">
    <property type="protein sequence ID" value="QNE05416.1"/>
    <property type="molecule type" value="Genomic_DNA"/>
</dbReference>
<dbReference type="Proteomes" id="UP000515297">
    <property type="component" value="Chromosome"/>
</dbReference>
<name>A0A7G6VUK1_9SPHN</name>
<accession>A0A7G6VUK1</accession>
<protein>
    <submittedName>
        <fullName evidence="1">Uncharacterized protein</fullName>
    </submittedName>
</protein>
<dbReference type="RefSeq" id="WP_185884522.1">
    <property type="nucleotide sequence ID" value="NZ_CP060052.1"/>
</dbReference>
<evidence type="ECO:0000313" key="1">
    <source>
        <dbReference type="EMBL" id="QNE05416.1"/>
    </source>
</evidence>